<keyword evidence="3" id="KW-0998">Cell outer membrane</keyword>
<gene>
    <name evidence="6" type="ORF">NTA49_13595</name>
</gene>
<dbReference type="PANTHER" id="PTHR30329">
    <property type="entry name" value="STATOR ELEMENT OF FLAGELLAR MOTOR COMPLEX"/>
    <property type="match status" value="1"/>
</dbReference>
<dbReference type="PROSITE" id="PS51257">
    <property type="entry name" value="PROKAR_LIPOPROTEIN"/>
    <property type="match status" value="1"/>
</dbReference>
<reference evidence="6" key="1">
    <citation type="submission" date="2022-07" db="EMBL/GenBank/DDBJ databases">
        <title>Pseudosulfitobacter sp. strain AP-MA-4, whole genome sequence.</title>
        <authorList>
            <person name="Jiang Y."/>
        </authorList>
    </citation>
    <scope>NUCLEOTIDE SEQUENCE</scope>
    <source>
        <strain evidence="6">AP-MA-4</strain>
    </source>
</reference>
<dbReference type="InterPro" id="IPR050330">
    <property type="entry name" value="Bact_OuterMem_StrucFunc"/>
</dbReference>
<evidence type="ECO:0000313" key="6">
    <source>
        <dbReference type="EMBL" id="MCR8827571.1"/>
    </source>
</evidence>
<accession>A0ABT1Z389</accession>
<keyword evidence="7" id="KW-1185">Reference proteome</keyword>
<comment type="caution">
    <text evidence="6">The sequence shown here is derived from an EMBL/GenBank/DDBJ whole genome shotgun (WGS) entry which is preliminary data.</text>
</comment>
<dbReference type="Gene3D" id="3.30.1330.60">
    <property type="entry name" value="OmpA-like domain"/>
    <property type="match status" value="1"/>
</dbReference>
<feature type="domain" description="OmpA-like" evidence="5">
    <location>
        <begin position="64"/>
        <end position="180"/>
    </location>
</feature>
<evidence type="ECO:0000256" key="3">
    <source>
        <dbReference type="ARBA" id="ARBA00023237"/>
    </source>
</evidence>
<name>A0ABT1Z389_9RHOB</name>
<dbReference type="Pfam" id="PF00691">
    <property type="entry name" value="OmpA"/>
    <property type="match status" value="1"/>
</dbReference>
<dbReference type="InterPro" id="IPR006665">
    <property type="entry name" value="OmpA-like"/>
</dbReference>
<evidence type="ECO:0000256" key="1">
    <source>
        <dbReference type="ARBA" id="ARBA00004442"/>
    </source>
</evidence>
<keyword evidence="2 4" id="KW-0472">Membrane</keyword>
<evidence type="ECO:0000313" key="7">
    <source>
        <dbReference type="Proteomes" id="UP001165396"/>
    </source>
</evidence>
<dbReference type="InterPro" id="IPR036737">
    <property type="entry name" value="OmpA-like_sf"/>
</dbReference>
<dbReference type="PANTHER" id="PTHR30329:SF21">
    <property type="entry name" value="LIPOPROTEIN YIAD-RELATED"/>
    <property type="match status" value="1"/>
</dbReference>
<comment type="subcellular location">
    <subcellularLocation>
        <location evidence="1">Cell outer membrane</location>
    </subcellularLocation>
</comment>
<organism evidence="6 7">
    <name type="scientific">Pseudosulfitobacter koreensis</name>
    <dbReference type="NCBI Taxonomy" id="2968472"/>
    <lineage>
        <taxon>Bacteria</taxon>
        <taxon>Pseudomonadati</taxon>
        <taxon>Pseudomonadota</taxon>
        <taxon>Alphaproteobacteria</taxon>
        <taxon>Rhodobacterales</taxon>
        <taxon>Roseobacteraceae</taxon>
        <taxon>Pseudosulfitobacter</taxon>
    </lineage>
</organism>
<dbReference type="InterPro" id="IPR006664">
    <property type="entry name" value="OMP_bac"/>
</dbReference>
<dbReference type="CDD" id="cd07185">
    <property type="entry name" value="OmpA_C-like"/>
    <property type="match status" value="1"/>
</dbReference>
<dbReference type="PROSITE" id="PS51123">
    <property type="entry name" value="OMPA_2"/>
    <property type="match status" value="1"/>
</dbReference>
<evidence type="ECO:0000256" key="4">
    <source>
        <dbReference type="PROSITE-ProRule" id="PRU00473"/>
    </source>
</evidence>
<dbReference type="SUPFAM" id="SSF103088">
    <property type="entry name" value="OmpA-like"/>
    <property type="match status" value="1"/>
</dbReference>
<evidence type="ECO:0000256" key="2">
    <source>
        <dbReference type="ARBA" id="ARBA00023136"/>
    </source>
</evidence>
<dbReference type="Proteomes" id="UP001165396">
    <property type="component" value="Unassembled WGS sequence"/>
</dbReference>
<dbReference type="EMBL" id="JANKJG010000010">
    <property type="protein sequence ID" value="MCR8827571.1"/>
    <property type="molecule type" value="Genomic_DNA"/>
</dbReference>
<proteinExistence type="predicted"/>
<evidence type="ECO:0000259" key="5">
    <source>
        <dbReference type="PROSITE" id="PS51123"/>
    </source>
</evidence>
<sequence length="219" mass="23885">MKNQCVSALALVAALSACTTSTDPVYTQFHREAGASLDNGTFGAATHNNTLIMNGEAQYTLDLANRFAGEVTSVVTFAFNSAQLDGTAQAVLRQQADWIRQFPEIRFRVYGHTDLVGSAAYNRRLGLARANAVVHYLTSLGISRSRLEAVASFGETQPLIVTQGRERRNRRTVTEVSGFVARHPQVLDGKYAEIIYRDYIASAVPPSQLSNTTEGLAEQ</sequence>
<dbReference type="RefSeq" id="WP_258295340.1">
    <property type="nucleotide sequence ID" value="NZ_JANKJG010000010.1"/>
</dbReference>
<dbReference type="PRINTS" id="PR01021">
    <property type="entry name" value="OMPADOMAIN"/>
</dbReference>
<protein>
    <submittedName>
        <fullName evidence="6">OmpA family protein</fullName>
    </submittedName>
</protein>